<feature type="coiled-coil region" evidence="1">
    <location>
        <begin position="161"/>
        <end position="228"/>
    </location>
</feature>
<dbReference type="RefSeq" id="WP_184679057.1">
    <property type="nucleotide sequence ID" value="NZ_JACHGY010000001.1"/>
</dbReference>
<reference evidence="2 3" key="1">
    <citation type="submission" date="2020-08" db="EMBL/GenBank/DDBJ databases">
        <title>Genomic Encyclopedia of Type Strains, Phase IV (KMG-IV): sequencing the most valuable type-strain genomes for metagenomic binning, comparative biology and taxonomic classification.</title>
        <authorList>
            <person name="Goeker M."/>
        </authorList>
    </citation>
    <scope>NUCLEOTIDE SEQUENCE [LARGE SCALE GENOMIC DNA]</scope>
    <source>
        <strain evidence="2 3">DSM 103725</strain>
    </source>
</reference>
<dbReference type="AlphaFoldDB" id="A0A7X0HBC5"/>
<evidence type="ECO:0000313" key="3">
    <source>
        <dbReference type="Proteomes" id="UP000541810"/>
    </source>
</evidence>
<keyword evidence="3" id="KW-1185">Reference proteome</keyword>
<feature type="coiled-coil region" evidence="1">
    <location>
        <begin position="75"/>
        <end position="109"/>
    </location>
</feature>
<evidence type="ECO:0000256" key="1">
    <source>
        <dbReference type="SAM" id="Coils"/>
    </source>
</evidence>
<dbReference type="Proteomes" id="UP000541810">
    <property type="component" value="Unassembled WGS sequence"/>
</dbReference>
<comment type="caution">
    <text evidence="2">The sequence shown here is derived from an EMBL/GenBank/DDBJ whole genome shotgun (WGS) entry which is preliminary data.</text>
</comment>
<protein>
    <submittedName>
        <fullName evidence="2">Putative coiled-coil protein SlyX</fullName>
    </submittedName>
</protein>
<evidence type="ECO:0000313" key="2">
    <source>
        <dbReference type="EMBL" id="MBB6431601.1"/>
    </source>
</evidence>
<accession>A0A7X0HBC5</accession>
<sequence>MLVPKTVKKVLLIGAVGVAAGALLFGGELMSYAKSSVYSVQRETKAAVPLSFELQRARDLLDEVLPELHDNIRQIAREEVELEALSRSIVESEQRVAQEEAALAQLRDVVASGQTVHYVNGRTYSRDAVTQDMGRRVSMLKEAKLVLEGKRRVEESRRASLAAATTSLEQAQTRKLQLEDRIESLAAQFRMVQAAESASGLALNDSKLNQTENLIAELQERLDVAERTLAHEARFTAGIPLAGPTEAELLAEVDALLGIDETPAIENMELAGRIGQ</sequence>
<gene>
    <name evidence="2" type="ORF">HNQ40_003407</name>
</gene>
<keyword evidence="1" id="KW-0175">Coiled coil</keyword>
<dbReference type="EMBL" id="JACHGY010000001">
    <property type="protein sequence ID" value="MBB6431601.1"/>
    <property type="molecule type" value="Genomic_DNA"/>
</dbReference>
<name>A0A7X0HBC5_9BACT</name>
<proteinExistence type="predicted"/>
<organism evidence="2 3">
    <name type="scientific">Algisphaera agarilytica</name>
    <dbReference type="NCBI Taxonomy" id="1385975"/>
    <lineage>
        <taxon>Bacteria</taxon>
        <taxon>Pseudomonadati</taxon>
        <taxon>Planctomycetota</taxon>
        <taxon>Phycisphaerae</taxon>
        <taxon>Phycisphaerales</taxon>
        <taxon>Phycisphaeraceae</taxon>
        <taxon>Algisphaera</taxon>
    </lineage>
</organism>